<feature type="active site" evidence="6">
    <location>
        <position position="157"/>
    </location>
</feature>
<dbReference type="GO" id="GO:0005975">
    <property type="term" value="P:carbohydrate metabolic process"/>
    <property type="evidence" value="ECO:0007669"/>
    <property type="project" value="InterPro"/>
</dbReference>
<dbReference type="InterPro" id="IPR025532">
    <property type="entry name" value="G6P_1-epimerase"/>
</dbReference>
<gene>
    <name evidence="8" type="ORF">TrCOL_g7660</name>
</gene>
<evidence type="ECO:0000313" key="8">
    <source>
        <dbReference type="EMBL" id="GMI41295.1"/>
    </source>
</evidence>
<dbReference type="AlphaFoldDB" id="A0A9W7L8Z2"/>
<evidence type="ECO:0000313" key="9">
    <source>
        <dbReference type="Proteomes" id="UP001165065"/>
    </source>
</evidence>
<accession>A0A9W7L8Z2</accession>
<comment type="caution">
    <text evidence="8">The sequence shown here is derived from an EMBL/GenBank/DDBJ whole genome shotgun (WGS) entry which is preliminary data.</text>
</comment>
<keyword evidence="9" id="KW-1185">Reference proteome</keyword>
<feature type="binding site" evidence="7">
    <location>
        <position position="53"/>
    </location>
    <ligand>
        <name>substrate</name>
    </ligand>
</feature>
<evidence type="ECO:0000256" key="5">
    <source>
        <dbReference type="PIRNR" id="PIRNR016020"/>
    </source>
</evidence>
<dbReference type="GO" id="GO:0047938">
    <property type="term" value="F:glucose-6-phosphate 1-epimerase activity"/>
    <property type="evidence" value="ECO:0007669"/>
    <property type="project" value="UniProtKB-UniRule"/>
</dbReference>
<dbReference type="InterPro" id="IPR014718">
    <property type="entry name" value="GH-type_carb-bd"/>
</dbReference>
<protein>
    <recommendedName>
        <fullName evidence="3 5">glucose-6-phosphate 1-epimerase</fullName>
        <ecNumber evidence="3 5">5.1.3.15</ecNumber>
    </recommendedName>
</protein>
<dbReference type="InterPro" id="IPR008183">
    <property type="entry name" value="Aldose_1/G6P_1-epimerase"/>
</dbReference>
<dbReference type="GO" id="GO:0030246">
    <property type="term" value="F:carbohydrate binding"/>
    <property type="evidence" value="ECO:0007669"/>
    <property type="project" value="UniProtKB-UniRule"/>
</dbReference>
<comment type="catalytic activity">
    <reaction evidence="1">
        <text>alpha-D-glucose 6-phosphate = beta-D-glucose 6-phosphate</text>
        <dbReference type="Rhea" id="RHEA:16249"/>
        <dbReference type="ChEBI" id="CHEBI:58225"/>
        <dbReference type="ChEBI" id="CHEBI:58247"/>
        <dbReference type="EC" id="5.1.3.15"/>
    </reaction>
</comment>
<dbReference type="Pfam" id="PF01263">
    <property type="entry name" value="Aldose_epim"/>
    <property type="match status" value="1"/>
</dbReference>
<feature type="binding site" evidence="7">
    <location>
        <position position="73"/>
    </location>
    <ligand>
        <name>substrate</name>
    </ligand>
</feature>
<dbReference type="SUPFAM" id="SSF74650">
    <property type="entry name" value="Galactose mutarotase-like"/>
    <property type="match status" value="1"/>
</dbReference>
<keyword evidence="4 5" id="KW-0413">Isomerase</keyword>
<dbReference type="InterPro" id="IPR011013">
    <property type="entry name" value="Gal_mutarotase_sf_dom"/>
</dbReference>
<reference evidence="9" key="1">
    <citation type="journal article" date="2023" name="Commun. Biol.">
        <title>Genome analysis of Parmales, the sister group of diatoms, reveals the evolutionary specialization of diatoms from phago-mixotrophs to photoautotrophs.</title>
        <authorList>
            <person name="Ban H."/>
            <person name="Sato S."/>
            <person name="Yoshikawa S."/>
            <person name="Yamada K."/>
            <person name="Nakamura Y."/>
            <person name="Ichinomiya M."/>
            <person name="Sato N."/>
            <person name="Blanc-Mathieu R."/>
            <person name="Endo H."/>
            <person name="Kuwata A."/>
            <person name="Ogata H."/>
        </authorList>
    </citation>
    <scope>NUCLEOTIDE SEQUENCE [LARGE SCALE GENOMIC DNA]</scope>
</reference>
<dbReference type="GO" id="GO:0005737">
    <property type="term" value="C:cytoplasm"/>
    <property type="evidence" value="ECO:0007669"/>
    <property type="project" value="TreeGrafter"/>
</dbReference>
<organism evidence="8 9">
    <name type="scientific">Triparma columacea</name>
    <dbReference type="NCBI Taxonomy" id="722753"/>
    <lineage>
        <taxon>Eukaryota</taxon>
        <taxon>Sar</taxon>
        <taxon>Stramenopiles</taxon>
        <taxon>Ochrophyta</taxon>
        <taxon>Bolidophyceae</taxon>
        <taxon>Parmales</taxon>
        <taxon>Triparmaceae</taxon>
        <taxon>Triparma</taxon>
    </lineage>
</organism>
<feature type="active site" evidence="6">
    <location>
        <position position="273"/>
    </location>
</feature>
<dbReference type="Gene3D" id="2.70.98.10">
    <property type="match status" value="1"/>
</dbReference>
<evidence type="ECO:0000256" key="6">
    <source>
        <dbReference type="PIRSR" id="PIRSR016020-1"/>
    </source>
</evidence>
<dbReference type="PANTHER" id="PTHR11122">
    <property type="entry name" value="APOSPORY-ASSOCIATED PROTEIN C-RELATED"/>
    <property type="match status" value="1"/>
</dbReference>
<sequence length="299" mass="32698">MSEYEVICVEYAGAKFSITTFGGHLLTYIPPNQSSDILWCSSCHKKDMSKSIRGGVPVCFPQFGHVHDKISPQHGWARLQKWTLLESTERSVTMTITSAENQKPGRPDGGMWPANEGCPYRARLTLTVSLTDLGALSYVMKIKNESSVSMPYQMLFHNYFSVHAEAEDFGVSGLSGYEAIDTQPRGREGMGMDYGTQGEGKIVVDGEVDRIFHGKGPVLASIARGGGEGEISVEVTAEPAKNVSCVVWNPYVEKAKGMGDFDDDGWKGMICVEPGLIDGLQMLVGGEEQILKQVIKFSK</sequence>
<dbReference type="EC" id="5.1.3.15" evidence="3 5"/>
<name>A0A9W7L8Z2_9STRA</name>
<evidence type="ECO:0000256" key="7">
    <source>
        <dbReference type="PIRSR" id="PIRSR016020-2"/>
    </source>
</evidence>
<dbReference type="OrthoDB" id="1659429at2759"/>
<evidence type="ECO:0000256" key="2">
    <source>
        <dbReference type="ARBA" id="ARBA00005866"/>
    </source>
</evidence>
<feature type="binding site" evidence="7">
    <location>
        <position position="78"/>
    </location>
    <ligand>
        <name>substrate</name>
    </ligand>
</feature>
<dbReference type="PIRSF" id="PIRSF016020">
    <property type="entry name" value="PHexose_mutarotase"/>
    <property type="match status" value="1"/>
</dbReference>
<evidence type="ECO:0000256" key="4">
    <source>
        <dbReference type="ARBA" id="ARBA00023235"/>
    </source>
</evidence>
<dbReference type="EMBL" id="BRYA01000146">
    <property type="protein sequence ID" value="GMI41295.1"/>
    <property type="molecule type" value="Genomic_DNA"/>
</dbReference>
<dbReference type="Proteomes" id="UP001165065">
    <property type="component" value="Unassembled WGS sequence"/>
</dbReference>
<evidence type="ECO:0000256" key="3">
    <source>
        <dbReference type="ARBA" id="ARBA00012083"/>
    </source>
</evidence>
<evidence type="ECO:0000256" key="1">
    <source>
        <dbReference type="ARBA" id="ARBA00001096"/>
    </source>
</evidence>
<comment type="similarity">
    <text evidence="2 5">Belongs to the glucose-6-phosphate 1-epimerase family.</text>
</comment>
<proteinExistence type="inferred from homology"/>
<dbReference type="PANTHER" id="PTHR11122:SF13">
    <property type="entry name" value="GLUCOSE-6-PHOSPHATE 1-EPIMERASE"/>
    <property type="match status" value="1"/>
</dbReference>